<organism evidence="3 4">
    <name type="scientific">Nematostella vectensis</name>
    <name type="common">Starlet sea anemone</name>
    <dbReference type="NCBI Taxonomy" id="45351"/>
    <lineage>
        <taxon>Eukaryota</taxon>
        <taxon>Metazoa</taxon>
        <taxon>Cnidaria</taxon>
        <taxon>Anthozoa</taxon>
        <taxon>Hexacorallia</taxon>
        <taxon>Actiniaria</taxon>
        <taxon>Edwardsiidae</taxon>
        <taxon>Nematostella</taxon>
    </lineage>
</organism>
<dbReference type="Pfam" id="PF00076">
    <property type="entry name" value="RRM_1"/>
    <property type="match status" value="1"/>
</dbReference>
<dbReference type="SMART" id="SM00360">
    <property type="entry name" value="RRM"/>
    <property type="match status" value="1"/>
</dbReference>
<feature type="non-terminal residue" evidence="3">
    <location>
        <position position="1"/>
    </location>
</feature>
<feature type="domain" description="RRM" evidence="2">
    <location>
        <begin position="64"/>
        <end position="138"/>
    </location>
</feature>
<dbReference type="InterPro" id="IPR000504">
    <property type="entry name" value="RRM_dom"/>
</dbReference>
<sequence length="140" mass="15889">AIGHLNGVRVFGKEMKVTNSKHTSVSLPKEGEDTNLTKDYMNSPLHRFKKPGSKNFQNIFPPSRTLHLSNIPESVTEEELTSMFEDCGDVADFRFLPKDRKMAHLSMATTEEAIDALIKMHNYKISETHHLRVSFARSSN</sequence>
<dbReference type="STRING" id="45351.A7TCJ0"/>
<evidence type="ECO:0000313" key="4">
    <source>
        <dbReference type="Proteomes" id="UP000001593"/>
    </source>
</evidence>
<protein>
    <recommendedName>
        <fullName evidence="2">RRM domain-containing protein</fullName>
    </recommendedName>
</protein>
<keyword evidence="4" id="KW-1185">Reference proteome</keyword>
<dbReference type="Gene3D" id="3.30.70.330">
    <property type="match status" value="2"/>
</dbReference>
<dbReference type="eggNOG" id="KOG1190">
    <property type="taxonomic scope" value="Eukaryota"/>
</dbReference>
<dbReference type="PROSITE" id="PS50102">
    <property type="entry name" value="RRM"/>
    <property type="match status" value="1"/>
</dbReference>
<dbReference type="PANTHER" id="PTHR15592">
    <property type="entry name" value="MATRIN 3/NUCLEAR PROTEIN 220-RELATED"/>
    <property type="match status" value="1"/>
</dbReference>
<evidence type="ECO:0000259" key="2">
    <source>
        <dbReference type="PROSITE" id="PS50102"/>
    </source>
</evidence>
<evidence type="ECO:0000313" key="3">
    <source>
        <dbReference type="EMBL" id="EDO26232.1"/>
    </source>
</evidence>
<gene>
    <name evidence="3" type="ORF">NEMVEDRAFT_v1g154871</name>
</gene>
<dbReference type="AlphaFoldDB" id="A7TCJ0"/>
<proteinExistence type="predicted"/>
<dbReference type="KEGG" id="nve:5496610"/>
<dbReference type="HOGENOM" id="CLU_015171_7_1_1"/>
<dbReference type="CDD" id="cd12425">
    <property type="entry name" value="RRM4_PTBP1_like"/>
    <property type="match status" value="1"/>
</dbReference>
<accession>A7TCJ0</accession>
<dbReference type="SUPFAM" id="SSF54928">
    <property type="entry name" value="RNA-binding domain, RBD"/>
    <property type="match status" value="1"/>
</dbReference>
<dbReference type="PhylomeDB" id="A7TCJ0"/>
<name>A7TCJ0_NEMVE</name>
<keyword evidence="1" id="KW-0694">RNA-binding</keyword>
<dbReference type="Pfam" id="PF13893">
    <property type="entry name" value="RRM_5"/>
    <property type="match status" value="1"/>
</dbReference>
<dbReference type="EMBL" id="DS476428">
    <property type="protein sequence ID" value="EDO26232.1"/>
    <property type="molecule type" value="Genomic_DNA"/>
</dbReference>
<dbReference type="InterPro" id="IPR035979">
    <property type="entry name" value="RBD_domain_sf"/>
</dbReference>
<evidence type="ECO:0000256" key="1">
    <source>
        <dbReference type="PROSITE-ProRule" id="PRU00176"/>
    </source>
</evidence>
<dbReference type="InterPro" id="IPR012677">
    <property type="entry name" value="Nucleotide-bd_a/b_plait_sf"/>
</dbReference>
<dbReference type="Proteomes" id="UP000001593">
    <property type="component" value="Unassembled WGS sequence"/>
</dbReference>
<reference evidence="3 4" key="1">
    <citation type="journal article" date="2007" name="Science">
        <title>Sea anemone genome reveals ancestral eumetazoan gene repertoire and genomic organization.</title>
        <authorList>
            <person name="Putnam N.H."/>
            <person name="Srivastava M."/>
            <person name="Hellsten U."/>
            <person name="Dirks B."/>
            <person name="Chapman J."/>
            <person name="Salamov A."/>
            <person name="Terry A."/>
            <person name="Shapiro H."/>
            <person name="Lindquist E."/>
            <person name="Kapitonov V.V."/>
            <person name="Jurka J."/>
            <person name="Genikhovich G."/>
            <person name="Grigoriev I.V."/>
            <person name="Lucas S.M."/>
            <person name="Steele R.E."/>
            <person name="Finnerty J.R."/>
            <person name="Technau U."/>
            <person name="Martindale M.Q."/>
            <person name="Rokhsar D.S."/>
        </authorList>
    </citation>
    <scope>NUCLEOTIDE SEQUENCE [LARGE SCALE GENOMIC DNA]</scope>
    <source>
        <strain evidence="4">CH2 X CH6</strain>
    </source>
</reference>
<dbReference type="GO" id="GO:0003723">
    <property type="term" value="F:RNA binding"/>
    <property type="evidence" value="ECO:0007669"/>
    <property type="project" value="UniProtKB-UniRule"/>
</dbReference>
<dbReference type="InParanoid" id="A7TCJ0"/>